<dbReference type="Proteomes" id="UP001358586">
    <property type="component" value="Chromosome 1"/>
</dbReference>
<evidence type="ECO:0000259" key="4">
    <source>
        <dbReference type="Pfam" id="PF13960"/>
    </source>
</evidence>
<accession>A0ABR0R2D1</accession>
<dbReference type="Pfam" id="PF13952">
    <property type="entry name" value="DUF4216"/>
    <property type="match status" value="1"/>
</dbReference>
<feature type="domain" description="DUF4216" evidence="3">
    <location>
        <begin position="324"/>
        <end position="356"/>
    </location>
</feature>
<gene>
    <name evidence="5" type="ORF">PVK06_001959</name>
</gene>
<feature type="compositionally biased region" description="Polar residues" evidence="2">
    <location>
        <begin position="368"/>
        <end position="393"/>
    </location>
</feature>
<evidence type="ECO:0000313" key="5">
    <source>
        <dbReference type="EMBL" id="KAK5845745.1"/>
    </source>
</evidence>
<dbReference type="Pfam" id="PF13960">
    <property type="entry name" value="DUF4218"/>
    <property type="match status" value="1"/>
</dbReference>
<comment type="caution">
    <text evidence="5">The sequence shown here is derived from an EMBL/GenBank/DDBJ whole genome shotgun (WGS) entry which is preliminary data.</text>
</comment>
<feature type="region of interest" description="Disordered" evidence="2">
    <location>
        <begin position="550"/>
        <end position="573"/>
    </location>
</feature>
<evidence type="ECO:0000259" key="3">
    <source>
        <dbReference type="Pfam" id="PF13952"/>
    </source>
</evidence>
<evidence type="ECO:0000256" key="2">
    <source>
        <dbReference type="SAM" id="MobiDB-lite"/>
    </source>
</evidence>
<evidence type="ECO:0000313" key="6">
    <source>
        <dbReference type="Proteomes" id="UP001358586"/>
    </source>
</evidence>
<sequence length="763" mass="87849">MSKKEKEVFCMVLKDIKVPDAYVSNISRCVSLKNQRLYSLKSHYYHILMQDLLPIALRCCMSKNVMSCIIELSNIMKTICGKVLDVEELKKVQDQAALTLCNLEKIFPPSFFTIMVHLVFHLPHEEILGGPVSYRWMYPIERFLRKLKSYCRNKRYPEGSIAEGYLAEECMTFCSRYLEDVETRLNRPTRNVGLNDHNLAETYLFQSYGESVDKVEIAELDDISWIQAHRYVLFHYDLVEPLRNGKDVNDEVKWLSQGPDRVIKRYSAFLINGYGFHTKYRERMRRTQNCGVIVNSSITSYASARDSNLIEGNVEYCGLLTDIIELDYYGRWKVVLFRCDWADVNTARGIKKDEFGKMRRKRLRDLSIVQNTPNSEEGNSEQQTVVGSSNVSETLDEPEEFQTESGGTRRVRGRTFLRDLYDLDPVERVKVNRNTHGQPVGSEARLLAGYLGILGRNANMLPINYESWHHMPDSNKNQALANIKERFALEVSNDYIKKALGKKWRDNKSTFKKQYFQKDISLEEKLRNVLPGMLMYQWEDAVRFWNSKKGEDRERVGTSSRQKQKFTHPAGSRSFASVAEAEEVKSGQKIGRLQLFEITHRKKDGSPMTSEAGEIMEKLKEKKTEYEAIASTDSYVNLENIDNRIITKVLGPERYSRVRFQGSGVTPTQYFGSGSQQYMPSRSQAQAEVQRLTDQMAQIAEAAEREAAAPTREAATAAREAEARVRETKAAAMAAEKSKKYDDLQLQLQQMMQMFQQSQKPPS</sequence>
<evidence type="ECO:0000256" key="1">
    <source>
        <dbReference type="SAM" id="Coils"/>
    </source>
</evidence>
<feature type="domain" description="DUF4218" evidence="4">
    <location>
        <begin position="79"/>
        <end position="191"/>
    </location>
</feature>
<reference evidence="5 6" key="1">
    <citation type="submission" date="2023-03" db="EMBL/GenBank/DDBJ databases">
        <title>WGS of Gossypium arboreum.</title>
        <authorList>
            <person name="Yu D."/>
        </authorList>
    </citation>
    <scope>NUCLEOTIDE SEQUENCE [LARGE SCALE GENOMIC DNA]</scope>
    <source>
        <tissue evidence="5">Leaf</tissue>
    </source>
</reference>
<dbReference type="PANTHER" id="PTHR48258">
    <property type="entry name" value="DUF4218 DOMAIN-CONTAINING PROTEIN-RELATED"/>
    <property type="match status" value="1"/>
</dbReference>
<proteinExistence type="predicted"/>
<dbReference type="InterPro" id="IPR025452">
    <property type="entry name" value="DUF4218"/>
</dbReference>
<keyword evidence="1" id="KW-0175">Coiled coil</keyword>
<organism evidence="5 6">
    <name type="scientific">Gossypium arboreum</name>
    <name type="common">Tree cotton</name>
    <name type="synonym">Gossypium nanking</name>
    <dbReference type="NCBI Taxonomy" id="29729"/>
    <lineage>
        <taxon>Eukaryota</taxon>
        <taxon>Viridiplantae</taxon>
        <taxon>Streptophyta</taxon>
        <taxon>Embryophyta</taxon>
        <taxon>Tracheophyta</taxon>
        <taxon>Spermatophyta</taxon>
        <taxon>Magnoliopsida</taxon>
        <taxon>eudicotyledons</taxon>
        <taxon>Gunneridae</taxon>
        <taxon>Pentapetalae</taxon>
        <taxon>rosids</taxon>
        <taxon>malvids</taxon>
        <taxon>Malvales</taxon>
        <taxon>Malvaceae</taxon>
        <taxon>Malvoideae</taxon>
        <taxon>Gossypium</taxon>
    </lineage>
</organism>
<dbReference type="InterPro" id="IPR004252">
    <property type="entry name" value="Probable_transposase_24"/>
</dbReference>
<dbReference type="EMBL" id="JARKNE010000001">
    <property type="protein sequence ID" value="KAK5845745.1"/>
    <property type="molecule type" value="Genomic_DNA"/>
</dbReference>
<dbReference type="PANTHER" id="PTHR48258:SF15">
    <property type="entry name" value="OS02G0543900 PROTEIN"/>
    <property type="match status" value="1"/>
</dbReference>
<feature type="region of interest" description="Disordered" evidence="2">
    <location>
        <begin position="367"/>
        <end position="408"/>
    </location>
</feature>
<name>A0ABR0R2D1_GOSAR</name>
<keyword evidence="6" id="KW-1185">Reference proteome</keyword>
<dbReference type="InterPro" id="IPR025312">
    <property type="entry name" value="DUF4216"/>
</dbReference>
<evidence type="ECO:0008006" key="7">
    <source>
        <dbReference type="Google" id="ProtNLM"/>
    </source>
</evidence>
<protein>
    <recommendedName>
        <fullName evidence="7">DUF4218 domain-containing protein</fullName>
    </recommendedName>
</protein>
<feature type="coiled-coil region" evidence="1">
    <location>
        <begin position="682"/>
        <end position="754"/>
    </location>
</feature>
<dbReference type="Pfam" id="PF03004">
    <property type="entry name" value="Transposase_24"/>
    <property type="match status" value="1"/>
</dbReference>